<keyword evidence="1" id="KW-0175">Coiled coil</keyword>
<sequence>MEDLEQENQGLREEVTSMKAEIEKLTAMMTDILAAQARVSIPQLPGIPVIQPTSTVFVSTPQLIRPEGCPWGMPHPVFNEGFRPGFSEAQNFSTPQAAPVSQPGLSLPQATMVYSAPLVHTIQQD</sequence>
<comment type="caution">
    <text evidence="2">The sequence shown here is derived from an EMBL/GenBank/DDBJ whole genome shotgun (WGS) entry which is preliminary data.</text>
</comment>
<reference evidence="2 3" key="1">
    <citation type="journal article" date="2018" name="Front. Plant Sci.">
        <title>Red Clover (Trifolium pratense) and Zigzag Clover (T. medium) - A Picture of Genomic Similarities and Differences.</title>
        <authorList>
            <person name="Dluhosova J."/>
            <person name="Istvanek J."/>
            <person name="Nedelnik J."/>
            <person name="Repkova J."/>
        </authorList>
    </citation>
    <scope>NUCLEOTIDE SEQUENCE [LARGE SCALE GENOMIC DNA]</scope>
    <source>
        <strain evidence="3">cv. 10/8</strain>
        <tissue evidence="2">Leaf</tissue>
    </source>
</reference>
<proteinExistence type="predicted"/>
<evidence type="ECO:0000313" key="2">
    <source>
        <dbReference type="EMBL" id="MCI23526.1"/>
    </source>
</evidence>
<dbReference type="Proteomes" id="UP000265520">
    <property type="component" value="Unassembled WGS sequence"/>
</dbReference>
<dbReference type="AlphaFoldDB" id="A0A392QJ07"/>
<feature type="non-terminal residue" evidence="2">
    <location>
        <position position="125"/>
    </location>
</feature>
<protein>
    <submittedName>
        <fullName evidence="2">Uncharacterized protein</fullName>
    </submittedName>
</protein>
<evidence type="ECO:0000256" key="1">
    <source>
        <dbReference type="SAM" id="Coils"/>
    </source>
</evidence>
<dbReference type="EMBL" id="LXQA010136560">
    <property type="protein sequence ID" value="MCI23526.1"/>
    <property type="molecule type" value="Genomic_DNA"/>
</dbReference>
<evidence type="ECO:0000313" key="3">
    <source>
        <dbReference type="Proteomes" id="UP000265520"/>
    </source>
</evidence>
<keyword evidence="3" id="KW-1185">Reference proteome</keyword>
<name>A0A392QJ07_9FABA</name>
<feature type="coiled-coil region" evidence="1">
    <location>
        <begin position="1"/>
        <end position="28"/>
    </location>
</feature>
<accession>A0A392QJ07</accession>
<organism evidence="2 3">
    <name type="scientific">Trifolium medium</name>
    <dbReference type="NCBI Taxonomy" id="97028"/>
    <lineage>
        <taxon>Eukaryota</taxon>
        <taxon>Viridiplantae</taxon>
        <taxon>Streptophyta</taxon>
        <taxon>Embryophyta</taxon>
        <taxon>Tracheophyta</taxon>
        <taxon>Spermatophyta</taxon>
        <taxon>Magnoliopsida</taxon>
        <taxon>eudicotyledons</taxon>
        <taxon>Gunneridae</taxon>
        <taxon>Pentapetalae</taxon>
        <taxon>rosids</taxon>
        <taxon>fabids</taxon>
        <taxon>Fabales</taxon>
        <taxon>Fabaceae</taxon>
        <taxon>Papilionoideae</taxon>
        <taxon>50 kb inversion clade</taxon>
        <taxon>NPAAA clade</taxon>
        <taxon>Hologalegina</taxon>
        <taxon>IRL clade</taxon>
        <taxon>Trifolieae</taxon>
        <taxon>Trifolium</taxon>
    </lineage>
</organism>